<evidence type="ECO:0000256" key="1">
    <source>
        <dbReference type="SAM" id="MobiDB-lite"/>
    </source>
</evidence>
<proteinExistence type="predicted"/>
<feature type="compositionally biased region" description="Polar residues" evidence="1">
    <location>
        <begin position="188"/>
        <end position="203"/>
    </location>
</feature>
<feature type="compositionally biased region" description="Polar residues" evidence="1">
    <location>
        <begin position="212"/>
        <end position="238"/>
    </location>
</feature>
<dbReference type="InterPro" id="IPR000477">
    <property type="entry name" value="RT_dom"/>
</dbReference>
<feature type="domain" description="Reverse transcriptase/retrotransposon-derived protein RNase H-like" evidence="3">
    <location>
        <begin position="751"/>
        <end position="847"/>
    </location>
</feature>
<dbReference type="InterPro" id="IPR041577">
    <property type="entry name" value="RT_RNaseH_2"/>
</dbReference>
<dbReference type="SUPFAM" id="SSF56672">
    <property type="entry name" value="DNA/RNA polymerases"/>
    <property type="match status" value="1"/>
</dbReference>
<feature type="domain" description="Reverse transcriptase" evidence="2">
    <location>
        <begin position="564"/>
        <end position="655"/>
    </location>
</feature>
<feature type="compositionally biased region" description="Basic and acidic residues" evidence="1">
    <location>
        <begin position="1"/>
        <end position="10"/>
    </location>
</feature>
<dbReference type="InterPro" id="IPR012337">
    <property type="entry name" value="RNaseH-like_sf"/>
</dbReference>
<feature type="region of interest" description="Disordered" evidence="1">
    <location>
        <begin position="65"/>
        <end position="111"/>
    </location>
</feature>
<dbReference type="Gene3D" id="3.30.420.10">
    <property type="entry name" value="Ribonuclease H-like superfamily/Ribonuclease H"/>
    <property type="match status" value="1"/>
</dbReference>
<feature type="region of interest" description="Disordered" evidence="1">
    <location>
        <begin position="1"/>
        <end position="26"/>
    </location>
</feature>
<feature type="compositionally biased region" description="Polar residues" evidence="1">
    <location>
        <begin position="16"/>
        <end position="26"/>
    </location>
</feature>
<gene>
    <name evidence="4" type="ORF">SLEP1_g10700</name>
</gene>
<dbReference type="PANTHER" id="PTHR48475">
    <property type="entry name" value="RIBONUCLEASE H"/>
    <property type="match status" value="1"/>
</dbReference>
<dbReference type="Gene3D" id="3.10.10.10">
    <property type="entry name" value="HIV Type 1 Reverse Transcriptase, subunit A, domain 1"/>
    <property type="match status" value="1"/>
</dbReference>
<accession>A0AAV5IGT4</accession>
<dbReference type="CDD" id="cd01647">
    <property type="entry name" value="RT_LTR"/>
    <property type="match status" value="1"/>
</dbReference>
<dbReference type="AlphaFoldDB" id="A0AAV5IGT4"/>
<dbReference type="InterPro" id="IPR043128">
    <property type="entry name" value="Rev_trsase/Diguanyl_cyclase"/>
</dbReference>
<feature type="region of interest" description="Disordered" evidence="1">
    <location>
        <begin position="295"/>
        <end position="330"/>
    </location>
</feature>
<evidence type="ECO:0000259" key="3">
    <source>
        <dbReference type="Pfam" id="PF17919"/>
    </source>
</evidence>
<organism evidence="4 5">
    <name type="scientific">Rubroshorea leprosula</name>
    <dbReference type="NCBI Taxonomy" id="152421"/>
    <lineage>
        <taxon>Eukaryota</taxon>
        <taxon>Viridiplantae</taxon>
        <taxon>Streptophyta</taxon>
        <taxon>Embryophyta</taxon>
        <taxon>Tracheophyta</taxon>
        <taxon>Spermatophyta</taxon>
        <taxon>Magnoliopsida</taxon>
        <taxon>eudicotyledons</taxon>
        <taxon>Gunneridae</taxon>
        <taxon>Pentapetalae</taxon>
        <taxon>rosids</taxon>
        <taxon>malvids</taxon>
        <taxon>Malvales</taxon>
        <taxon>Dipterocarpaceae</taxon>
        <taxon>Rubroshorea</taxon>
    </lineage>
</organism>
<reference evidence="4 5" key="1">
    <citation type="journal article" date="2021" name="Commun. Biol.">
        <title>The genome of Shorea leprosula (Dipterocarpaceae) highlights the ecological relevance of drought in aseasonal tropical rainforests.</title>
        <authorList>
            <person name="Ng K.K.S."/>
            <person name="Kobayashi M.J."/>
            <person name="Fawcett J.A."/>
            <person name="Hatakeyama M."/>
            <person name="Paape T."/>
            <person name="Ng C.H."/>
            <person name="Ang C.C."/>
            <person name="Tnah L.H."/>
            <person name="Lee C.T."/>
            <person name="Nishiyama T."/>
            <person name="Sese J."/>
            <person name="O'Brien M.J."/>
            <person name="Copetti D."/>
            <person name="Mohd Noor M.I."/>
            <person name="Ong R.C."/>
            <person name="Putra M."/>
            <person name="Sireger I.Z."/>
            <person name="Indrioko S."/>
            <person name="Kosugi Y."/>
            <person name="Izuno A."/>
            <person name="Isagi Y."/>
            <person name="Lee S.L."/>
            <person name="Shimizu K.K."/>
        </authorList>
    </citation>
    <scope>NUCLEOTIDE SEQUENCE [LARGE SCALE GENOMIC DNA]</scope>
    <source>
        <strain evidence="4">214</strain>
    </source>
</reference>
<dbReference type="Pfam" id="PF17919">
    <property type="entry name" value="RT_RNaseH_2"/>
    <property type="match status" value="1"/>
</dbReference>
<name>A0AAV5IGT4_9ROSI</name>
<dbReference type="InterPro" id="IPR043502">
    <property type="entry name" value="DNA/RNA_pol_sf"/>
</dbReference>
<dbReference type="InterPro" id="IPR036397">
    <property type="entry name" value="RNaseH_sf"/>
</dbReference>
<dbReference type="Gene3D" id="3.30.70.270">
    <property type="match status" value="1"/>
</dbReference>
<dbReference type="Proteomes" id="UP001054252">
    <property type="component" value="Unassembled WGS sequence"/>
</dbReference>
<dbReference type="EMBL" id="BPVZ01000011">
    <property type="protein sequence ID" value="GKU97564.1"/>
    <property type="molecule type" value="Genomic_DNA"/>
</dbReference>
<dbReference type="SUPFAM" id="SSF53098">
    <property type="entry name" value="Ribonuclease H-like"/>
    <property type="match status" value="1"/>
</dbReference>
<dbReference type="PANTHER" id="PTHR48475:SF2">
    <property type="entry name" value="RIBONUCLEASE H"/>
    <property type="match status" value="1"/>
</dbReference>
<dbReference type="Pfam" id="PF00078">
    <property type="entry name" value="RVT_1"/>
    <property type="match status" value="1"/>
</dbReference>
<dbReference type="GO" id="GO:0003676">
    <property type="term" value="F:nucleic acid binding"/>
    <property type="evidence" value="ECO:0007669"/>
    <property type="project" value="InterPro"/>
</dbReference>
<evidence type="ECO:0000313" key="4">
    <source>
        <dbReference type="EMBL" id="GKU97564.1"/>
    </source>
</evidence>
<evidence type="ECO:0000313" key="5">
    <source>
        <dbReference type="Proteomes" id="UP001054252"/>
    </source>
</evidence>
<sequence length="1211" mass="136861">MFPHVDHGEGGDENQPHNSTHNSASTANQDVVTAQLAAMQQQFGVFQLVLAQLLARNNPSDPLINLLNLAPQPPTPQQDPQPAQHAPALSESQGAPPPHHTADSIPHPLNTNITLEPYPASFKIPQLETYDETKDLDDHLNAFYSFVISGLNHERFRDSLLKHPATTFSEVNNRSLKFITAEEYALSQKPSPSKNQNPNWRNENQSRKRMRTVQNRGPMSTFTPRFGRPNSTPPQQFASKPPVTWTPFNLPRSQIFMQIKNKMDLRRPGPMRTTAASRDHTRYCDFHQDHGYTTEQCNSLREQGPQPQGIRNPPNKQGVGHQQAPPPLPPPARIIHMITRGLGKRKFDDADWKNQPITFTSADFDTVVTPHNDPRVTSVMINNCERYDGSIYGFNNQPVPVEGVLTMNVAFGSGRTYVTPSVWFLVVKMASSFNVVIGRPTLIEIRAVEVARHCYITSVTQPQKGKDQTPEAIPQRIFDNQQVMGVEIVDNRPEDETRAAPVEDVEEVPIDDKDLNRKTQIGTRLSPEEKAELIAFLCANNDVIKEEVEKLLQAGFVRKVDYCEWVANPVLVNKANAALGNERLSLLDAYSRYHQVPMAPEDEEKTSFYAGDDIYCYVMMPFGLKNAGATYQKMVTIVFRAQIGKNLEVYVDNIVNRMRLNPAKCIFSVESGKFLGFMVSRRWIEVNLEKIRAIAEMEPPKSVKDIQRLSGRVAALHRFISKSTDKCLSFFKIMRSAAQKDESGKQKKFEWNQECQAAFEELKSYLSSPPLLTKAIDGEILYLYLGISDEAISSILVREEAKQQKPIYYISSVLHGAELRYPIAEKAALAVVTSARKLRPYFQSHPIIRSAIRAQALADFIVECTPCHSTPNPEPNNWTLYVDGASSSKGSGAGTLLIGLDGYRSEHALKFNFDATNNMAEYEALLPGLQLALEFKVRVIQVQIHSKFTSDSSLSSRSVFVKVLDEPSFMKPRMMEISINLDTPSWTDSIISFLRDGIVLEDKQEAMKLKKKASRYSLIDGVLYKRSFSLPLLRCFNPYEAEYTLREFTSVYHPESNGMVESVNKCILEGETPYHLAFGTEVVIPIEIGVPSFRVTHFDEGRNGQLLWENLDLLAEVKEEARLRTLVYKQKLANFYNKRVRLRTFKVGDLVLRKAGLTEFETRFGKLAPNWEGPYTVAEVPHPGAYVLQDTEGKRVPRVWNINNLKKFYPK</sequence>
<feature type="region of interest" description="Disordered" evidence="1">
    <location>
        <begin position="185"/>
        <end position="245"/>
    </location>
</feature>
<keyword evidence="5" id="KW-1185">Reference proteome</keyword>
<comment type="caution">
    <text evidence="4">The sequence shown here is derived from an EMBL/GenBank/DDBJ whole genome shotgun (WGS) entry which is preliminary data.</text>
</comment>
<evidence type="ECO:0000259" key="2">
    <source>
        <dbReference type="Pfam" id="PF00078"/>
    </source>
</evidence>
<protein>
    <submittedName>
        <fullName evidence="4">Uncharacterized protein</fullName>
    </submittedName>
</protein>